<name>A0A1L9QT36_9CYAN</name>
<protein>
    <submittedName>
        <fullName evidence="1">Uncharacterized protein</fullName>
    </submittedName>
</protein>
<dbReference type="STRING" id="1925591.BI308_09930"/>
<proteinExistence type="predicted"/>
<reference evidence="1" key="1">
    <citation type="submission" date="2016-10" db="EMBL/GenBank/DDBJ databases">
        <title>CRISPR-Cas defence system in Roseofilum reptotaenium: evidence of a bacteriophage-cyanobacterium arms race in the coral black band disease.</title>
        <authorList>
            <person name="Buerger P."/>
            <person name="Wood-Charlson E.M."/>
            <person name="Weynberg K.D."/>
            <person name="Willis B."/>
            <person name="Van Oppen M.J."/>
        </authorList>
    </citation>
    <scope>NUCLEOTIDE SEQUENCE [LARGE SCALE GENOMIC DNA]</scope>
    <source>
        <strain evidence="1">AO1-A</strain>
    </source>
</reference>
<comment type="caution">
    <text evidence="1">The sequence shown here is derived from an EMBL/GenBank/DDBJ whole genome shotgun (WGS) entry which is preliminary data.</text>
</comment>
<dbReference type="EMBL" id="MLAW01000013">
    <property type="protein sequence ID" value="OJJ25823.1"/>
    <property type="molecule type" value="Genomic_DNA"/>
</dbReference>
<sequence length="81" mass="9330">MLRNIDPLWKAKEPSFWEIGDCVGDFLITGKTYCIQDGDWLYTAVPRQYDGFTQLIDCEADLHTVGQLRDLIEEEGGERYA</sequence>
<dbReference type="AlphaFoldDB" id="A0A1L9QT36"/>
<gene>
    <name evidence="1" type="ORF">BI308_09930</name>
</gene>
<evidence type="ECO:0000313" key="1">
    <source>
        <dbReference type="EMBL" id="OJJ25823.1"/>
    </source>
</evidence>
<keyword evidence="2" id="KW-1185">Reference proteome</keyword>
<accession>A0A1L9QT36</accession>
<evidence type="ECO:0000313" key="2">
    <source>
        <dbReference type="Proteomes" id="UP000183940"/>
    </source>
</evidence>
<dbReference type="Proteomes" id="UP000183940">
    <property type="component" value="Unassembled WGS sequence"/>
</dbReference>
<organism evidence="1 2">
    <name type="scientific">Roseofilum reptotaenium AO1-A</name>
    <dbReference type="NCBI Taxonomy" id="1925591"/>
    <lineage>
        <taxon>Bacteria</taxon>
        <taxon>Bacillati</taxon>
        <taxon>Cyanobacteriota</taxon>
        <taxon>Cyanophyceae</taxon>
        <taxon>Desertifilales</taxon>
        <taxon>Desertifilaceae</taxon>
        <taxon>Roseofilum</taxon>
    </lineage>
</organism>